<evidence type="ECO:0000313" key="2">
    <source>
        <dbReference type="Proteomes" id="UP000183447"/>
    </source>
</evidence>
<sequence>MAMGRFRRAGLPGLLALWLAVPLGMTPTAGLAQADLGVLSFVAGANSTEISGTIAGDGYASVFIDAAAGQVLSVSLASPSASVNFNVLPEGNPEAIYIGSIYGPDYVGRIAEAGRYEIRVYQLGAASSEGREASFSLAIGLNAVTLPEQEDALVEGTDFHATGALTCRFEASPDASDCAFGVRRLGGGTASLFITLPSGFVRQLDFASDGAVTAPSAALALSATRDGDETIVTLGADAEIYTVPDVVISGD</sequence>
<dbReference type="AlphaFoldDB" id="A0A1K2HXW6"/>
<dbReference type="OrthoDB" id="964913at2"/>
<dbReference type="STRING" id="665118.SAMN02983003_2139"/>
<name>A0A1K2HXW6_9HYPH</name>
<dbReference type="RefSeq" id="WP_072342518.1">
    <property type="nucleotide sequence ID" value="NZ_FPKU01000002.1"/>
</dbReference>
<proteinExistence type="predicted"/>
<keyword evidence="2" id="KW-1185">Reference proteome</keyword>
<gene>
    <name evidence="1" type="ORF">SAMN02983003_2139</name>
</gene>
<reference evidence="1 2" key="1">
    <citation type="submission" date="2016-11" db="EMBL/GenBank/DDBJ databases">
        <authorList>
            <person name="Jaros S."/>
            <person name="Januszkiewicz K."/>
            <person name="Wedrychowicz H."/>
        </authorList>
    </citation>
    <scope>NUCLEOTIDE SEQUENCE [LARGE SCALE GENOMIC DNA]</scope>
    <source>
        <strain evidence="1 2">ATCC 23634</strain>
    </source>
</reference>
<evidence type="ECO:0000313" key="1">
    <source>
        <dbReference type="EMBL" id="SFZ84655.1"/>
    </source>
</evidence>
<dbReference type="Gene3D" id="2.60.120.380">
    <property type="match status" value="1"/>
</dbReference>
<dbReference type="Proteomes" id="UP000183447">
    <property type="component" value="Unassembled WGS sequence"/>
</dbReference>
<dbReference type="EMBL" id="FPKU01000002">
    <property type="protein sequence ID" value="SFZ84655.1"/>
    <property type="molecule type" value="Genomic_DNA"/>
</dbReference>
<organism evidence="1 2">
    <name type="scientific">Devosia enhydra</name>
    <dbReference type="NCBI Taxonomy" id="665118"/>
    <lineage>
        <taxon>Bacteria</taxon>
        <taxon>Pseudomonadati</taxon>
        <taxon>Pseudomonadota</taxon>
        <taxon>Alphaproteobacteria</taxon>
        <taxon>Hyphomicrobiales</taxon>
        <taxon>Devosiaceae</taxon>
        <taxon>Devosia</taxon>
    </lineage>
</organism>
<protein>
    <submittedName>
        <fullName evidence="1">Uncharacterized protein</fullName>
    </submittedName>
</protein>
<accession>A0A1K2HXW6</accession>